<reference evidence="2" key="1">
    <citation type="submission" date="2024-07" db="EMBL/GenBank/DDBJ databases">
        <title>Complete genome sequence of Prevotella sp. YM-2024 GTC17260.</title>
        <authorList>
            <person name="Hayashi M."/>
            <person name="Muto Y."/>
            <person name="Tanaka K."/>
            <person name="Niwa H."/>
        </authorList>
    </citation>
    <scope>NUCLEOTIDE SEQUENCE</scope>
    <source>
        <strain evidence="2">GTC17260</strain>
    </source>
</reference>
<organism evidence="2">
    <name type="scientific">Prevotella sp. GTC17260</name>
    <dbReference type="NCBI Taxonomy" id="3236796"/>
    <lineage>
        <taxon>Bacteria</taxon>
        <taxon>Pseudomonadati</taxon>
        <taxon>Bacteroidota</taxon>
        <taxon>Bacteroidia</taxon>
        <taxon>Bacteroidales</taxon>
        <taxon>Prevotellaceae</taxon>
        <taxon>Prevotella</taxon>
    </lineage>
</organism>
<keyword evidence="1" id="KW-1133">Transmembrane helix</keyword>
<sequence length="120" mass="13143">MSLTLNLDSLRLLPQGAGYTARQGQASVKVSRKAPTADEPERIVIEAGCDSLELVCARYAKTINTLKRQLKIASDSKAEHKEEAKESTASGFLMRLKYFLAGLLAGVIGIVYTFIKLKKK</sequence>
<evidence type="ECO:0000256" key="1">
    <source>
        <dbReference type="SAM" id="Phobius"/>
    </source>
</evidence>
<name>A0AB33JHX3_9BACT</name>
<dbReference type="AlphaFoldDB" id="A0AB33JHX3"/>
<feature type="transmembrane region" description="Helical" evidence="1">
    <location>
        <begin position="98"/>
        <end position="115"/>
    </location>
</feature>
<dbReference type="EMBL" id="AP035788">
    <property type="protein sequence ID" value="BFO78889.1"/>
    <property type="molecule type" value="Genomic_DNA"/>
</dbReference>
<keyword evidence="1" id="KW-0472">Membrane</keyword>
<accession>A0AB33JHX3</accession>
<keyword evidence="1" id="KW-0812">Transmembrane</keyword>
<evidence type="ECO:0000313" key="2">
    <source>
        <dbReference type="EMBL" id="BFO78889.1"/>
    </source>
</evidence>
<proteinExistence type="predicted"/>
<protein>
    <submittedName>
        <fullName evidence="2">Uncharacterized protein</fullName>
    </submittedName>
</protein>
<gene>
    <name evidence="2" type="ORF">GTC17260_15240</name>
</gene>